<dbReference type="GeneID" id="74307663"/>
<gene>
    <name evidence="1" type="ORF">L6E24_08140</name>
</gene>
<evidence type="ECO:0000313" key="2">
    <source>
        <dbReference type="Proteomes" id="UP001060368"/>
    </source>
</evidence>
<organism evidence="1 2">
    <name type="scientific">Methanoplanus endosymbiosus</name>
    <dbReference type="NCBI Taxonomy" id="33865"/>
    <lineage>
        <taxon>Archaea</taxon>
        <taxon>Methanobacteriati</taxon>
        <taxon>Methanobacteriota</taxon>
        <taxon>Stenosarchaea group</taxon>
        <taxon>Methanomicrobia</taxon>
        <taxon>Methanomicrobiales</taxon>
        <taxon>Methanomicrobiaceae</taxon>
        <taxon>Methanoplanus</taxon>
    </lineage>
</organism>
<dbReference type="AlphaFoldDB" id="A0A9E7TIZ3"/>
<sequence>MDIIEEGFDCIVSKLKEAKKDESELAGKIKDNEVLLLARMGEKAAQLVESYGLNMLLRAKNDGKGELYDTIYYDNKMFILAKSDPLPFRPDNSSMPVSDQFCVLDSEGKFFEIYYSTHEYMTDSYAEEMTPEKAVDIYGYEITFMLYKAFQQYLKEEQDLVHSLEKTIAFVFKEDSVENPA</sequence>
<proteinExistence type="predicted"/>
<name>A0A9E7TIZ3_9EURY</name>
<dbReference type="RefSeq" id="WP_257741502.1">
    <property type="nucleotide sequence ID" value="NZ_CP096115.1"/>
</dbReference>
<accession>A0A9E7TIZ3</accession>
<evidence type="ECO:0000313" key="1">
    <source>
        <dbReference type="EMBL" id="UUX91349.1"/>
    </source>
</evidence>
<reference evidence="1" key="1">
    <citation type="submission" date="2022-04" db="EMBL/GenBank/DDBJ databases">
        <title>Complete genome of Methanoplanus endosymbiosus DSM 3599.</title>
        <authorList>
            <person name="Chen S.-C."/>
            <person name="You Y.-T."/>
            <person name="Zhou Y.-Z."/>
            <person name="Lai M.-C."/>
        </authorList>
    </citation>
    <scope>NUCLEOTIDE SEQUENCE</scope>
    <source>
        <strain evidence="1">DSM 3599</strain>
    </source>
</reference>
<protein>
    <submittedName>
        <fullName evidence="1">Uncharacterized protein</fullName>
    </submittedName>
</protein>
<dbReference type="EMBL" id="CP096115">
    <property type="protein sequence ID" value="UUX91349.1"/>
    <property type="molecule type" value="Genomic_DNA"/>
</dbReference>
<keyword evidence="2" id="KW-1185">Reference proteome</keyword>
<dbReference type="Proteomes" id="UP001060368">
    <property type="component" value="Chromosome"/>
</dbReference>
<dbReference type="KEGG" id="mend:L6E24_08140"/>